<protein>
    <submittedName>
        <fullName evidence="2">Uncharacterized protein</fullName>
    </submittedName>
</protein>
<evidence type="ECO:0000256" key="1">
    <source>
        <dbReference type="SAM" id="SignalP"/>
    </source>
</evidence>
<evidence type="ECO:0000313" key="2">
    <source>
        <dbReference type="EMBL" id="MDV5088101.1"/>
    </source>
</evidence>
<gene>
    <name evidence="2" type="ORF">RVY80_04465</name>
</gene>
<keyword evidence="3" id="KW-1185">Reference proteome</keyword>
<dbReference type="EMBL" id="JAWJZB010000004">
    <property type="protein sequence ID" value="MDV5088101.1"/>
    <property type="molecule type" value="Genomic_DNA"/>
</dbReference>
<keyword evidence="1" id="KW-0732">Signal</keyword>
<dbReference type="Proteomes" id="UP001272515">
    <property type="component" value="Unassembled WGS sequence"/>
</dbReference>
<sequence length="162" mass="18454">MKRFFLSLTTFLALWIFSFVGFSVQAASGYTYTYPPHLNGDPNYTLAYGHMGVGTYVDTKAVKVLDQPNKGVVFAVRTVSGLVLDRNNDWVVPAKDTKEFIQVFIRVYDDPWNIAYLYDYSKSNYKAVDLSSPYGYMQSAIGGFSIGWHTMTGTYYPNLRHY</sequence>
<accession>A0ABU3Z8W4</accession>
<name>A0ABU3Z8W4_9FIRM</name>
<organism evidence="2 3">
    <name type="scientific">Veillonella absiana</name>
    <dbReference type="NCBI Taxonomy" id="3079305"/>
    <lineage>
        <taxon>Bacteria</taxon>
        <taxon>Bacillati</taxon>
        <taxon>Bacillota</taxon>
        <taxon>Negativicutes</taxon>
        <taxon>Veillonellales</taxon>
        <taxon>Veillonellaceae</taxon>
        <taxon>Veillonella</taxon>
    </lineage>
</organism>
<feature type="chain" id="PRO_5047219520" evidence="1">
    <location>
        <begin position="27"/>
        <end position="162"/>
    </location>
</feature>
<reference evidence="2 3" key="1">
    <citation type="submission" date="2023-10" db="EMBL/GenBank/DDBJ databases">
        <title>Veillonella sp. nov., isolated from a pig farm feces dump.</title>
        <authorList>
            <person name="Chang Y.-H."/>
        </authorList>
    </citation>
    <scope>NUCLEOTIDE SEQUENCE [LARGE SCALE GENOMIC DNA]</scope>
    <source>
        <strain evidence="2 3">YH-vei2233</strain>
    </source>
</reference>
<feature type="signal peptide" evidence="1">
    <location>
        <begin position="1"/>
        <end position="26"/>
    </location>
</feature>
<dbReference type="RefSeq" id="WP_317329785.1">
    <property type="nucleotide sequence ID" value="NZ_JAWJZA010000002.1"/>
</dbReference>
<evidence type="ECO:0000313" key="3">
    <source>
        <dbReference type="Proteomes" id="UP001272515"/>
    </source>
</evidence>
<proteinExistence type="predicted"/>
<comment type="caution">
    <text evidence="2">The sequence shown here is derived from an EMBL/GenBank/DDBJ whole genome shotgun (WGS) entry which is preliminary data.</text>
</comment>